<organism evidence="2 3">
    <name type="scientific">Scylla paramamosain</name>
    <name type="common">Mud crab</name>
    <dbReference type="NCBI Taxonomy" id="85552"/>
    <lineage>
        <taxon>Eukaryota</taxon>
        <taxon>Metazoa</taxon>
        <taxon>Ecdysozoa</taxon>
        <taxon>Arthropoda</taxon>
        <taxon>Crustacea</taxon>
        <taxon>Multicrustacea</taxon>
        <taxon>Malacostraca</taxon>
        <taxon>Eumalacostraca</taxon>
        <taxon>Eucarida</taxon>
        <taxon>Decapoda</taxon>
        <taxon>Pleocyemata</taxon>
        <taxon>Brachyura</taxon>
        <taxon>Eubrachyura</taxon>
        <taxon>Portunoidea</taxon>
        <taxon>Portunidae</taxon>
        <taxon>Portuninae</taxon>
        <taxon>Scylla</taxon>
    </lineage>
</organism>
<protein>
    <recommendedName>
        <fullName evidence="1">Mutator-like transposase domain-containing protein</fullName>
    </recommendedName>
</protein>
<accession>A0AAW0ULX9</accession>
<dbReference type="Pfam" id="PF20700">
    <property type="entry name" value="Mutator"/>
    <property type="match status" value="1"/>
</dbReference>
<feature type="domain" description="Mutator-like transposase" evidence="1">
    <location>
        <begin position="42"/>
        <end position="137"/>
    </location>
</feature>
<dbReference type="InterPro" id="IPR049012">
    <property type="entry name" value="Mutator_transp_dom"/>
</dbReference>
<name>A0AAW0ULX9_SCYPA</name>
<evidence type="ECO:0000313" key="3">
    <source>
        <dbReference type="Proteomes" id="UP001487740"/>
    </source>
</evidence>
<proteinExistence type="predicted"/>
<sequence>MEFAGCITSPHATPLPSCSPRGPSPEKTSAEKRKKFAHIESAVIDANTGHVLDYETMSKYCELCSYKKKTLSKEKYEEWYAGHVSECHINYEGSSGGMEAAAAVILWGRSLSHNMRYTTFISDGDSSAFLAVNKMHNNVGPYGKDHPVTKEE</sequence>
<dbReference type="Proteomes" id="UP001487740">
    <property type="component" value="Unassembled WGS sequence"/>
</dbReference>
<comment type="caution">
    <text evidence="2">The sequence shown here is derived from an EMBL/GenBank/DDBJ whole genome shotgun (WGS) entry which is preliminary data.</text>
</comment>
<evidence type="ECO:0000259" key="1">
    <source>
        <dbReference type="Pfam" id="PF20700"/>
    </source>
</evidence>
<gene>
    <name evidence="2" type="ORF">O3P69_003387</name>
</gene>
<evidence type="ECO:0000313" key="2">
    <source>
        <dbReference type="EMBL" id="KAK8399227.1"/>
    </source>
</evidence>
<dbReference type="AlphaFoldDB" id="A0AAW0ULX9"/>
<reference evidence="2 3" key="1">
    <citation type="submission" date="2023-03" db="EMBL/GenBank/DDBJ databases">
        <title>High-quality genome of Scylla paramamosain provides insights in environmental adaptation.</title>
        <authorList>
            <person name="Zhang L."/>
        </authorList>
    </citation>
    <scope>NUCLEOTIDE SEQUENCE [LARGE SCALE GENOMIC DNA]</scope>
    <source>
        <strain evidence="2">LZ_2023a</strain>
        <tissue evidence="2">Muscle</tissue>
    </source>
</reference>
<keyword evidence="3" id="KW-1185">Reference proteome</keyword>
<dbReference type="EMBL" id="JARAKH010000011">
    <property type="protein sequence ID" value="KAK8399227.1"/>
    <property type="molecule type" value="Genomic_DNA"/>
</dbReference>